<dbReference type="Pfam" id="PF04307">
    <property type="entry name" value="YdjM"/>
    <property type="match status" value="1"/>
</dbReference>
<keyword evidence="3" id="KW-1185">Reference proteome</keyword>
<keyword evidence="1" id="KW-0812">Transmembrane</keyword>
<keyword evidence="1" id="KW-0472">Membrane</keyword>
<organism evidence="2 3">
    <name type="scientific">Niallia nealsonii</name>
    <dbReference type="NCBI Taxonomy" id="115979"/>
    <lineage>
        <taxon>Bacteria</taxon>
        <taxon>Bacillati</taxon>
        <taxon>Bacillota</taxon>
        <taxon>Bacilli</taxon>
        <taxon>Bacillales</taxon>
        <taxon>Bacillaceae</taxon>
        <taxon>Niallia</taxon>
    </lineage>
</organism>
<dbReference type="AlphaFoldDB" id="A0A2N0Z7C7"/>
<dbReference type="PANTHER" id="PTHR35531">
    <property type="entry name" value="INNER MEMBRANE PROTEIN YBCI-RELATED"/>
    <property type="match status" value="1"/>
</dbReference>
<dbReference type="PANTHER" id="PTHR35531:SF1">
    <property type="entry name" value="INNER MEMBRANE PROTEIN YBCI-RELATED"/>
    <property type="match status" value="1"/>
</dbReference>
<protein>
    <submittedName>
        <fullName evidence="2">Metal-dependent hydrolase</fullName>
    </submittedName>
</protein>
<feature type="transmembrane region" description="Helical" evidence="1">
    <location>
        <begin position="84"/>
        <end position="102"/>
    </location>
</feature>
<keyword evidence="1" id="KW-1133">Transmembrane helix</keyword>
<dbReference type="GO" id="GO:0016787">
    <property type="term" value="F:hydrolase activity"/>
    <property type="evidence" value="ECO:0007669"/>
    <property type="project" value="UniProtKB-KW"/>
</dbReference>
<evidence type="ECO:0000313" key="3">
    <source>
        <dbReference type="Proteomes" id="UP000233375"/>
    </source>
</evidence>
<dbReference type="RefSeq" id="WP_101175149.1">
    <property type="nucleotide sequence ID" value="NZ_PISE01000003.1"/>
</dbReference>
<feature type="transmembrane region" description="Helical" evidence="1">
    <location>
        <begin position="20"/>
        <end position="40"/>
    </location>
</feature>
<sequence length="208" mass="22673">MKGTSHAIVGAATGFVVANYYQATPATTILLVGLGGISGLMPDMDIDGTLRNRITISHKVFRTVTQIIGILMILYSFLNGTSQEQIYGAAIGASILLLSLFIKKKHMLTITGAAVLVGGISLQENWLLLLGIFIIISSLIAHRSYTHSIIGILFYSIISLQFEQSTQIEGAYYTCLLAYISHIICDSRFLPVNKRGVKLFLPFSSKDL</sequence>
<reference evidence="2 3" key="1">
    <citation type="journal article" date="2003" name="Int. J. Syst. Evol. Microbiol.">
        <title>Bacillus nealsonii sp. nov., isolated from a spacecraft-assembly facility, whose spores are gamma-radiation resistant.</title>
        <authorList>
            <person name="Venkateswaran K."/>
            <person name="Kempf M."/>
            <person name="Chen F."/>
            <person name="Satomi M."/>
            <person name="Nicholson W."/>
            <person name="Kern R."/>
        </authorList>
    </citation>
    <scope>NUCLEOTIDE SEQUENCE [LARGE SCALE GENOMIC DNA]</scope>
    <source>
        <strain evidence="2 3">FO-92</strain>
    </source>
</reference>
<feature type="transmembrane region" description="Helical" evidence="1">
    <location>
        <begin position="60"/>
        <end position="78"/>
    </location>
</feature>
<evidence type="ECO:0000313" key="2">
    <source>
        <dbReference type="EMBL" id="PKG25425.1"/>
    </source>
</evidence>
<feature type="transmembrane region" description="Helical" evidence="1">
    <location>
        <begin position="114"/>
        <end position="139"/>
    </location>
</feature>
<comment type="caution">
    <text evidence="2">The sequence shown here is derived from an EMBL/GenBank/DDBJ whole genome shotgun (WGS) entry which is preliminary data.</text>
</comment>
<gene>
    <name evidence="2" type="ORF">CWS01_00860</name>
</gene>
<dbReference type="OrthoDB" id="2706144at2"/>
<keyword evidence="2" id="KW-0378">Hydrolase</keyword>
<accession>A0A2N0Z7C7</accession>
<proteinExistence type="predicted"/>
<dbReference type="InterPro" id="IPR007404">
    <property type="entry name" value="YdjM-like"/>
</dbReference>
<name>A0A2N0Z7C7_9BACI</name>
<evidence type="ECO:0000256" key="1">
    <source>
        <dbReference type="SAM" id="Phobius"/>
    </source>
</evidence>
<dbReference type="EMBL" id="PISE01000003">
    <property type="protein sequence ID" value="PKG25425.1"/>
    <property type="molecule type" value="Genomic_DNA"/>
</dbReference>
<dbReference type="Proteomes" id="UP000233375">
    <property type="component" value="Unassembled WGS sequence"/>
</dbReference>